<feature type="region of interest" description="Disordered" evidence="2">
    <location>
        <begin position="632"/>
        <end position="679"/>
    </location>
</feature>
<evidence type="ECO:0000256" key="3">
    <source>
        <dbReference type="SAM" id="Phobius"/>
    </source>
</evidence>
<dbReference type="Proteomes" id="UP001232750">
    <property type="component" value="Unassembled WGS sequence"/>
</dbReference>
<dbReference type="PANTHER" id="PTHR35788:SF1">
    <property type="entry name" value="EXPORTED PROTEIN"/>
    <property type="match status" value="1"/>
</dbReference>
<dbReference type="SMART" id="SM01208">
    <property type="entry name" value="G5"/>
    <property type="match status" value="1"/>
</dbReference>
<accession>A0ABT7DIK6</accession>
<evidence type="ECO:0000256" key="1">
    <source>
        <dbReference type="ARBA" id="ARBA00022729"/>
    </source>
</evidence>
<dbReference type="Pfam" id="PF04294">
    <property type="entry name" value="VanW"/>
    <property type="match status" value="1"/>
</dbReference>
<sequence length="679" mass="71648">MLHELFSLVSRSRVALAVCSLVVVLLVGGLVDLGMNWGRAYAGVRIGEVDVAGKTADEMTALVQNVYTTRLQEGRVTVFASDEAAVAAPDAAAQAQDEALAEQRTADEERANRTQWTADASLLAATLPVEDLVSEALAIGRENGGLPARAGALFGGHVIAPRASYDADKLETLAAEIDAAIGDPRVDFDLAIEEGVAQVTEGHDGYMVDRTTFARELDRAFLESENGTGSFVARAEYAPLRIDRETATATCTLVNEALAPGARFAYEGASWEATAADLGEWVVTRPEEHNGTWTLAAYVDEARAKPSILEHVERTRTGSPTKVSFKREGNDVQVLTDGTGTVPRAAETARVLGATLFGGDTGVGAQDTSGAASAWRPSPGEPVEVSVGSGPAPSTSTFDEALDLGLIGEISSYTTEYTTGTGTENRNHNIHLVADLLNRSIAPAGGTWSFNGTAGECNAERGFLGAGAIIDGEYDDAVGGGICQVATTVFNAVYEAGFPVPTRHNHSLYIGSYPAGRDAAVSWPDLDLVWKNDAASDVLMGATYTEGSVTVTLYGVDPGYRVSTNVGEWTEGEKHKIKTERDESMAPGTSYVKTAGTDGKNITVIRTVTSRTGEILHEDPFYSTYDPITEVVVAGPEPEAKAPSEDTSKEPKDANAEGTAPGDSNTSDASHETNETEER</sequence>
<name>A0ABT7DIK6_9ACTN</name>
<dbReference type="EMBL" id="JASJEU010000003">
    <property type="protein sequence ID" value="MDJ1649359.1"/>
    <property type="molecule type" value="Genomic_DNA"/>
</dbReference>
<reference evidence="5 6" key="1">
    <citation type="submission" date="2023-05" db="EMBL/GenBank/DDBJ databases">
        <title>Gordonibacter KGMB12511T sp. nov., isolated from faeces of healthy Korean.</title>
        <authorList>
            <person name="Kim H.S."/>
            <person name="Kim J.-S."/>
            <person name="Suh M.K."/>
            <person name="Eom M.K."/>
            <person name="Do H.E."/>
            <person name="Lee J.-S."/>
        </authorList>
    </citation>
    <scope>NUCLEOTIDE SEQUENCE [LARGE SCALE GENOMIC DNA]</scope>
    <source>
        <strain evidence="5 6">KGMB12511</strain>
    </source>
</reference>
<dbReference type="InterPro" id="IPR022029">
    <property type="entry name" value="YoaR-like_PG-bd"/>
</dbReference>
<evidence type="ECO:0000256" key="2">
    <source>
        <dbReference type="SAM" id="MobiDB-lite"/>
    </source>
</evidence>
<dbReference type="InterPro" id="IPR052913">
    <property type="entry name" value="Glycopeptide_resist_protein"/>
</dbReference>
<dbReference type="Pfam" id="PF12229">
    <property type="entry name" value="PG_binding_4"/>
    <property type="match status" value="1"/>
</dbReference>
<gene>
    <name evidence="5" type="ORF">QNJ86_00945</name>
</gene>
<evidence type="ECO:0000313" key="6">
    <source>
        <dbReference type="Proteomes" id="UP001232750"/>
    </source>
</evidence>
<keyword evidence="6" id="KW-1185">Reference proteome</keyword>
<feature type="transmembrane region" description="Helical" evidence="3">
    <location>
        <begin position="12"/>
        <end position="31"/>
    </location>
</feature>
<keyword evidence="3" id="KW-0812">Transmembrane</keyword>
<feature type="compositionally biased region" description="Basic and acidic residues" evidence="2">
    <location>
        <begin position="638"/>
        <end position="655"/>
    </location>
</feature>
<keyword evidence="3" id="KW-0472">Membrane</keyword>
<dbReference type="RefSeq" id="WP_283830689.1">
    <property type="nucleotide sequence ID" value="NZ_JASJEU010000003.1"/>
</dbReference>
<keyword evidence="1" id="KW-0732">Signal</keyword>
<dbReference type="PANTHER" id="PTHR35788">
    <property type="entry name" value="EXPORTED PROTEIN-RELATED"/>
    <property type="match status" value="1"/>
</dbReference>
<dbReference type="Gene3D" id="2.20.230.10">
    <property type="entry name" value="Resuscitation-promoting factor rpfb"/>
    <property type="match status" value="1"/>
</dbReference>
<protein>
    <submittedName>
        <fullName evidence="5">VanW family protein</fullName>
    </submittedName>
</protein>
<proteinExistence type="predicted"/>
<organism evidence="5 6">
    <name type="scientific">Gordonibacter faecis</name>
    <dbReference type="NCBI Taxonomy" id="3047475"/>
    <lineage>
        <taxon>Bacteria</taxon>
        <taxon>Bacillati</taxon>
        <taxon>Actinomycetota</taxon>
        <taxon>Coriobacteriia</taxon>
        <taxon>Eggerthellales</taxon>
        <taxon>Eggerthellaceae</taxon>
        <taxon>Gordonibacter</taxon>
    </lineage>
</organism>
<feature type="compositionally biased region" description="Basic and acidic residues" evidence="2">
    <location>
        <begin position="669"/>
        <end position="679"/>
    </location>
</feature>
<dbReference type="InterPro" id="IPR007391">
    <property type="entry name" value="Vancomycin_resist_VanW"/>
</dbReference>
<comment type="caution">
    <text evidence="5">The sequence shown here is derived from an EMBL/GenBank/DDBJ whole genome shotgun (WGS) entry which is preliminary data.</text>
</comment>
<feature type="region of interest" description="Disordered" evidence="2">
    <location>
        <begin position="367"/>
        <end position="392"/>
    </location>
</feature>
<dbReference type="InterPro" id="IPR011098">
    <property type="entry name" value="G5_dom"/>
</dbReference>
<evidence type="ECO:0000259" key="4">
    <source>
        <dbReference type="SMART" id="SM01208"/>
    </source>
</evidence>
<feature type="domain" description="G5" evidence="4">
    <location>
        <begin position="561"/>
        <end position="638"/>
    </location>
</feature>
<evidence type="ECO:0000313" key="5">
    <source>
        <dbReference type="EMBL" id="MDJ1649359.1"/>
    </source>
</evidence>
<keyword evidence="3" id="KW-1133">Transmembrane helix</keyword>